<gene>
    <name evidence="3" type="ORF">MNBD_GAMMA05-1599</name>
</gene>
<evidence type="ECO:0000256" key="1">
    <source>
        <dbReference type="SAM" id="Phobius"/>
    </source>
</evidence>
<dbReference type="InterPro" id="IPR002541">
    <property type="entry name" value="Cyt_c_assembly"/>
</dbReference>
<feature type="transmembrane region" description="Helical" evidence="1">
    <location>
        <begin position="71"/>
        <end position="92"/>
    </location>
</feature>
<dbReference type="PANTHER" id="PTHR38034">
    <property type="entry name" value="INNER MEMBRANE PROTEIN YPJD"/>
    <property type="match status" value="1"/>
</dbReference>
<keyword evidence="1" id="KW-1133">Transmembrane helix</keyword>
<accession>A0A3B0WNG9</accession>
<organism evidence="3">
    <name type="scientific">hydrothermal vent metagenome</name>
    <dbReference type="NCBI Taxonomy" id="652676"/>
    <lineage>
        <taxon>unclassified sequences</taxon>
        <taxon>metagenomes</taxon>
        <taxon>ecological metagenomes</taxon>
    </lineage>
</organism>
<feature type="transmembrane region" description="Helical" evidence="1">
    <location>
        <begin position="249"/>
        <end position="268"/>
    </location>
</feature>
<feature type="domain" description="Cytochrome c assembly protein" evidence="2">
    <location>
        <begin position="49"/>
        <end position="271"/>
    </location>
</feature>
<dbReference type="GO" id="GO:0017004">
    <property type="term" value="P:cytochrome complex assembly"/>
    <property type="evidence" value="ECO:0007669"/>
    <property type="project" value="InterPro"/>
</dbReference>
<sequence>MNNTILTFGTILLYLTCSILLFIYLNQSSRADANNKARLSKRIIVLVGFGGLLLHTLVLYSSMFSDAGINFGFYNAMSLVSVFLVLFTLTATWRHPVEILTIILLPITIVTIALEYFGTSSHLLPAGSSTALIFHVSTSIIAYSLLALAALQAILLSIQNKFLHAHQPGGLIKRLPPLKNMETLLFEVILAGFIMLTISLGSGLLFLENMFAQQLAHKTVLSILAWLVFLALLVGHWQMGWRGRTAIRWTLSGFISLMLAYFGSKFVLEILLT</sequence>
<dbReference type="PANTHER" id="PTHR38034:SF1">
    <property type="entry name" value="INNER MEMBRANE PROTEIN YPJD"/>
    <property type="match status" value="1"/>
</dbReference>
<proteinExistence type="predicted"/>
<dbReference type="GO" id="GO:0020037">
    <property type="term" value="F:heme binding"/>
    <property type="evidence" value="ECO:0007669"/>
    <property type="project" value="InterPro"/>
</dbReference>
<evidence type="ECO:0000259" key="2">
    <source>
        <dbReference type="Pfam" id="PF01578"/>
    </source>
</evidence>
<feature type="transmembrane region" description="Helical" evidence="1">
    <location>
        <begin position="99"/>
        <end position="119"/>
    </location>
</feature>
<feature type="transmembrane region" description="Helical" evidence="1">
    <location>
        <begin position="131"/>
        <end position="156"/>
    </location>
</feature>
<evidence type="ECO:0000313" key="3">
    <source>
        <dbReference type="EMBL" id="VAW53943.1"/>
    </source>
</evidence>
<feature type="transmembrane region" description="Helical" evidence="1">
    <location>
        <begin position="45"/>
        <end position="65"/>
    </location>
</feature>
<feature type="transmembrane region" description="Helical" evidence="1">
    <location>
        <begin position="184"/>
        <end position="207"/>
    </location>
</feature>
<feature type="transmembrane region" description="Helical" evidence="1">
    <location>
        <begin position="6"/>
        <end position="25"/>
    </location>
</feature>
<keyword evidence="1" id="KW-0812">Transmembrane</keyword>
<dbReference type="Pfam" id="PF01578">
    <property type="entry name" value="Cytochrom_C_asm"/>
    <property type="match status" value="1"/>
</dbReference>
<dbReference type="EMBL" id="UOFE01000036">
    <property type="protein sequence ID" value="VAW53943.1"/>
    <property type="molecule type" value="Genomic_DNA"/>
</dbReference>
<keyword evidence="1" id="KW-0472">Membrane</keyword>
<feature type="transmembrane region" description="Helical" evidence="1">
    <location>
        <begin position="219"/>
        <end position="237"/>
    </location>
</feature>
<dbReference type="GO" id="GO:0005886">
    <property type="term" value="C:plasma membrane"/>
    <property type="evidence" value="ECO:0007669"/>
    <property type="project" value="TreeGrafter"/>
</dbReference>
<reference evidence="3" key="1">
    <citation type="submission" date="2018-06" db="EMBL/GenBank/DDBJ databases">
        <authorList>
            <person name="Zhirakovskaya E."/>
        </authorList>
    </citation>
    <scope>NUCLEOTIDE SEQUENCE</scope>
</reference>
<dbReference type="InterPro" id="IPR052372">
    <property type="entry name" value="YpjD/HemX"/>
</dbReference>
<dbReference type="AlphaFoldDB" id="A0A3B0WNG9"/>
<name>A0A3B0WNG9_9ZZZZ</name>
<protein>
    <submittedName>
        <fullName evidence="3">Inner membrane protein YpjD</fullName>
    </submittedName>
</protein>